<reference evidence="1" key="1">
    <citation type="submission" date="2021-10" db="EMBL/GenBank/DDBJ databases">
        <title>Melipona bicolor Genome sequencing and assembly.</title>
        <authorList>
            <person name="Araujo N.S."/>
            <person name="Arias M.C."/>
        </authorList>
    </citation>
    <scope>NUCLEOTIDE SEQUENCE</scope>
    <source>
        <strain evidence="1">USP_2M_L1-L4_2017</strain>
        <tissue evidence="1">Whole body</tissue>
    </source>
</reference>
<gene>
    <name evidence="1" type="ORF">K0M31_014503</name>
</gene>
<dbReference type="AlphaFoldDB" id="A0AA40G8P9"/>
<comment type="caution">
    <text evidence="1">The sequence shown here is derived from an EMBL/GenBank/DDBJ whole genome shotgun (WGS) entry which is preliminary data.</text>
</comment>
<evidence type="ECO:0000313" key="1">
    <source>
        <dbReference type="EMBL" id="KAK1133149.1"/>
    </source>
</evidence>
<sequence length="110" mass="13273">MSDEHCNRRIRACHVLFRIIESNRAMTNVNDHEHFTSIPSAIKTKKRKISRLKFVLETFLDFERLFEVSTLQVIHPQYVRYLTGDFCDFYCLFQQRKTKTVPTIRIHYPH</sequence>
<organism evidence="1 2">
    <name type="scientific">Melipona bicolor</name>
    <dbReference type="NCBI Taxonomy" id="60889"/>
    <lineage>
        <taxon>Eukaryota</taxon>
        <taxon>Metazoa</taxon>
        <taxon>Ecdysozoa</taxon>
        <taxon>Arthropoda</taxon>
        <taxon>Hexapoda</taxon>
        <taxon>Insecta</taxon>
        <taxon>Pterygota</taxon>
        <taxon>Neoptera</taxon>
        <taxon>Endopterygota</taxon>
        <taxon>Hymenoptera</taxon>
        <taxon>Apocrita</taxon>
        <taxon>Aculeata</taxon>
        <taxon>Apoidea</taxon>
        <taxon>Anthophila</taxon>
        <taxon>Apidae</taxon>
        <taxon>Melipona</taxon>
    </lineage>
</organism>
<dbReference type="EMBL" id="JAHYIQ010000004">
    <property type="protein sequence ID" value="KAK1133149.1"/>
    <property type="molecule type" value="Genomic_DNA"/>
</dbReference>
<evidence type="ECO:0000313" key="2">
    <source>
        <dbReference type="Proteomes" id="UP001177670"/>
    </source>
</evidence>
<proteinExistence type="predicted"/>
<dbReference type="Proteomes" id="UP001177670">
    <property type="component" value="Unassembled WGS sequence"/>
</dbReference>
<name>A0AA40G8P9_9HYME</name>
<accession>A0AA40G8P9</accession>
<protein>
    <submittedName>
        <fullName evidence="1">Uncharacterized protein</fullName>
    </submittedName>
</protein>
<keyword evidence="2" id="KW-1185">Reference proteome</keyword>